<dbReference type="InterPro" id="IPR010998">
    <property type="entry name" value="Integrase_recombinase_N"/>
</dbReference>
<dbReference type="InterPro" id="IPR002104">
    <property type="entry name" value="Integrase_catalytic"/>
</dbReference>
<protein>
    <submittedName>
        <fullName evidence="10">Site-specific integrase</fullName>
    </submittedName>
</protein>
<comment type="caution">
    <text evidence="10">The sequence shown here is derived from an EMBL/GenBank/DDBJ whole genome shotgun (WGS) entry which is preliminary data.</text>
</comment>
<dbReference type="PANTHER" id="PTHR30349:SF91">
    <property type="entry name" value="INTA PROTEIN"/>
    <property type="match status" value="1"/>
</dbReference>
<feature type="region of interest" description="Disordered" evidence="7">
    <location>
        <begin position="1"/>
        <end position="20"/>
    </location>
</feature>
<dbReference type="Pfam" id="PF00589">
    <property type="entry name" value="Phage_integrase"/>
    <property type="match status" value="1"/>
</dbReference>
<evidence type="ECO:0000259" key="8">
    <source>
        <dbReference type="PROSITE" id="PS51898"/>
    </source>
</evidence>
<evidence type="ECO:0000256" key="2">
    <source>
        <dbReference type="ARBA" id="ARBA00008857"/>
    </source>
</evidence>
<dbReference type="InterPro" id="IPR050090">
    <property type="entry name" value="Tyrosine_recombinase_XerCD"/>
</dbReference>
<dbReference type="PANTHER" id="PTHR30349">
    <property type="entry name" value="PHAGE INTEGRASE-RELATED"/>
    <property type="match status" value="1"/>
</dbReference>
<dbReference type="InterPro" id="IPR004107">
    <property type="entry name" value="Integrase_SAM-like_N"/>
</dbReference>
<keyword evidence="5" id="KW-0233">DNA recombination</keyword>
<dbReference type="Proteomes" id="UP000617951">
    <property type="component" value="Unassembled WGS sequence"/>
</dbReference>
<dbReference type="Gene3D" id="1.10.150.130">
    <property type="match status" value="1"/>
</dbReference>
<keyword evidence="11" id="KW-1185">Reference proteome</keyword>
<dbReference type="InterPro" id="IPR013762">
    <property type="entry name" value="Integrase-like_cat_sf"/>
</dbReference>
<keyword evidence="3" id="KW-0229">DNA integration</keyword>
<name>A0A926HRH9_9FIRM</name>
<dbReference type="GO" id="GO:0015074">
    <property type="term" value="P:DNA integration"/>
    <property type="evidence" value="ECO:0007669"/>
    <property type="project" value="UniProtKB-KW"/>
</dbReference>
<dbReference type="Pfam" id="PF14659">
    <property type="entry name" value="Phage_int_SAM_3"/>
    <property type="match status" value="1"/>
</dbReference>
<evidence type="ECO:0000259" key="9">
    <source>
        <dbReference type="PROSITE" id="PS51900"/>
    </source>
</evidence>
<reference evidence="10" key="1">
    <citation type="submission" date="2020-08" db="EMBL/GenBank/DDBJ databases">
        <title>Genome public.</title>
        <authorList>
            <person name="Liu C."/>
            <person name="Sun Q."/>
        </authorList>
    </citation>
    <scope>NUCLEOTIDE SEQUENCE</scope>
    <source>
        <strain evidence="10">NSJ-63</strain>
    </source>
</reference>
<accession>A0A926HRH9</accession>
<dbReference type="CDD" id="cd01189">
    <property type="entry name" value="INT_ICEBs1_C_like"/>
    <property type="match status" value="1"/>
</dbReference>
<evidence type="ECO:0000256" key="5">
    <source>
        <dbReference type="ARBA" id="ARBA00023172"/>
    </source>
</evidence>
<dbReference type="SUPFAM" id="SSF56349">
    <property type="entry name" value="DNA breaking-rejoining enzymes"/>
    <property type="match status" value="1"/>
</dbReference>
<gene>
    <name evidence="10" type="ORF">H8693_00555</name>
</gene>
<dbReference type="InterPro" id="IPR044068">
    <property type="entry name" value="CB"/>
</dbReference>
<keyword evidence="4 6" id="KW-0238">DNA-binding</keyword>
<dbReference type="PROSITE" id="PS51900">
    <property type="entry name" value="CB"/>
    <property type="match status" value="1"/>
</dbReference>
<dbReference type="Gene3D" id="1.10.443.10">
    <property type="entry name" value="Intergrase catalytic core"/>
    <property type="match status" value="1"/>
</dbReference>
<evidence type="ECO:0000256" key="7">
    <source>
        <dbReference type="SAM" id="MobiDB-lite"/>
    </source>
</evidence>
<sequence length="390" mass="44287">MPRKTTRNAQGGGTIRQRKDGRWEARYTVGRDPGTGKQVQRSVYGMTQAEVRKKLQAATTAIDNGTYTEPARLTVAQWCDIWAKEYLNHLKPRTRIEYIALLTNHIKPKIGGVKLQILSPHTVQTFINTLPKTGISPKTTKNIHGVLHKALEQARQIGYIAQNPATGTKLPRWDRKEIKPLESKDIAAFMEAIQGDPYEALFMVDLFTGLRRSEILGLTWDCIDFEKGTVHVYQQLQRIGKEYNLAPLKSSKPRTISPAPDILRLLREQRRKQSEWRMVAGSSWDPWKGVPLVFTNEIGGHLSDQTVYKHFKKIMASIGLPETRLHDLRHTYAVMSLQAGDDVKTVQEHLGHYTAAFTLDVYGHVTERMQKESARKMQTILDGLKGQSKN</sequence>
<proteinExistence type="inferred from homology"/>
<dbReference type="RefSeq" id="WP_249279338.1">
    <property type="nucleotide sequence ID" value="NZ_JACRSS010000001.1"/>
</dbReference>
<evidence type="ECO:0000256" key="1">
    <source>
        <dbReference type="ARBA" id="ARBA00003283"/>
    </source>
</evidence>
<dbReference type="InterPro" id="IPR011010">
    <property type="entry name" value="DNA_brk_join_enz"/>
</dbReference>
<feature type="domain" description="Core-binding (CB)" evidence="9">
    <location>
        <begin position="73"/>
        <end position="155"/>
    </location>
</feature>
<comment type="similarity">
    <text evidence="2">Belongs to the 'phage' integrase family.</text>
</comment>
<dbReference type="GO" id="GO:0003677">
    <property type="term" value="F:DNA binding"/>
    <property type="evidence" value="ECO:0007669"/>
    <property type="project" value="UniProtKB-UniRule"/>
</dbReference>
<evidence type="ECO:0000256" key="6">
    <source>
        <dbReference type="PROSITE-ProRule" id="PRU01248"/>
    </source>
</evidence>
<evidence type="ECO:0000313" key="11">
    <source>
        <dbReference type="Proteomes" id="UP000617951"/>
    </source>
</evidence>
<evidence type="ECO:0000256" key="3">
    <source>
        <dbReference type="ARBA" id="ARBA00022908"/>
    </source>
</evidence>
<evidence type="ECO:0000256" key="4">
    <source>
        <dbReference type="ARBA" id="ARBA00023125"/>
    </source>
</evidence>
<dbReference type="AlphaFoldDB" id="A0A926HRH9"/>
<organism evidence="10 11">
    <name type="scientific">Guopingia tenuis</name>
    <dbReference type="NCBI Taxonomy" id="2763656"/>
    <lineage>
        <taxon>Bacteria</taxon>
        <taxon>Bacillati</taxon>
        <taxon>Bacillota</taxon>
        <taxon>Clostridia</taxon>
        <taxon>Christensenellales</taxon>
        <taxon>Christensenellaceae</taxon>
        <taxon>Guopingia</taxon>
    </lineage>
</organism>
<dbReference type="EMBL" id="JACRSS010000001">
    <property type="protein sequence ID" value="MBC8537422.1"/>
    <property type="molecule type" value="Genomic_DNA"/>
</dbReference>
<feature type="domain" description="Tyr recombinase" evidence="8">
    <location>
        <begin position="176"/>
        <end position="375"/>
    </location>
</feature>
<evidence type="ECO:0000313" key="10">
    <source>
        <dbReference type="EMBL" id="MBC8537422.1"/>
    </source>
</evidence>
<dbReference type="PROSITE" id="PS51898">
    <property type="entry name" value="TYR_RECOMBINASE"/>
    <property type="match status" value="1"/>
</dbReference>
<dbReference type="GO" id="GO:0006310">
    <property type="term" value="P:DNA recombination"/>
    <property type="evidence" value="ECO:0007669"/>
    <property type="project" value="UniProtKB-KW"/>
</dbReference>
<comment type="function">
    <text evidence="1">Site-specific tyrosine recombinase, which acts by catalyzing the cutting and rejoining of the recombining DNA molecules.</text>
</comment>